<sequence>MNNGAKKEKNPVRKRPTLNQVRQYFLTHRFIKEEGEIFFFFHRSTCWRTQSGDKIRDWKLAAEKWIWNLEN</sequence>
<evidence type="ECO:0000313" key="2">
    <source>
        <dbReference type="Proteomes" id="UP001338309"/>
    </source>
</evidence>
<evidence type="ECO:0000313" key="1">
    <source>
        <dbReference type="EMBL" id="GMQ28073.1"/>
    </source>
</evidence>
<proteinExistence type="predicted"/>
<accession>A0ABQ6PLM1</accession>
<protein>
    <submittedName>
        <fullName evidence="1">Uncharacterized protein</fullName>
    </submittedName>
</protein>
<name>A0ABQ6PLM1_9BACT</name>
<gene>
    <name evidence="1" type="ORF">Aconfl_07160</name>
</gene>
<dbReference type="Proteomes" id="UP001338309">
    <property type="component" value="Unassembled WGS sequence"/>
</dbReference>
<dbReference type="EMBL" id="BTPD01000002">
    <property type="protein sequence ID" value="GMQ28073.1"/>
    <property type="molecule type" value="Genomic_DNA"/>
</dbReference>
<organism evidence="1 2">
    <name type="scientific">Algoriphagus confluentis</name>
    <dbReference type="NCBI Taxonomy" id="1697556"/>
    <lineage>
        <taxon>Bacteria</taxon>
        <taxon>Pseudomonadati</taxon>
        <taxon>Bacteroidota</taxon>
        <taxon>Cytophagia</taxon>
        <taxon>Cytophagales</taxon>
        <taxon>Cyclobacteriaceae</taxon>
        <taxon>Algoriphagus</taxon>
    </lineage>
</organism>
<comment type="caution">
    <text evidence="1">The sequence shown here is derived from an EMBL/GenBank/DDBJ whole genome shotgun (WGS) entry which is preliminary data.</text>
</comment>
<keyword evidence="2" id="KW-1185">Reference proteome</keyword>
<reference evidence="1 2" key="1">
    <citation type="submission" date="2023-08" db="EMBL/GenBank/DDBJ databases">
        <title>Draft genome sequence of Algoriphagus confluentis.</title>
        <authorList>
            <person name="Takatani N."/>
            <person name="Hosokawa M."/>
            <person name="Sawabe T."/>
        </authorList>
    </citation>
    <scope>NUCLEOTIDE SEQUENCE [LARGE SCALE GENOMIC DNA]</scope>
    <source>
        <strain evidence="1 2">NBRC 111222</strain>
    </source>
</reference>